<evidence type="ECO:0000256" key="8">
    <source>
        <dbReference type="PIRSR" id="PIRSR004682-1"/>
    </source>
</evidence>
<feature type="binding site" evidence="11">
    <location>
        <position position="142"/>
    </location>
    <ligand>
        <name>Mg(2+)</name>
        <dbReference type="ChEBI" id="CHEBI:18420"/>
    </ligand>
</feature>
<dbReference type="Pfam" id="PF13242">
    <property type="entry name" value="Hydrolase_like"/>
    <property type="match status" value="1"/>
</dbReference>
<gene>
    <name evidence="12" type="ORF">ENN50_07680</name>
</gene>
<keyword evidence="11" id="KW-0862">Zinc</keyword>
<feature type="binding site" evidence="11">
    <location>
        <position position="13"/>
    </location>
    <ligand>
        <name>Mg(2+)</name>
        <dbReference type="ChEBI" id="CHEBI:18420"/>
    </ligand>
</feature>
<dbReference type="PANTHER" id="PTHR42891:SF1">
    <property type="entry name" value="D-GLYCERO-BETA-D-MANNO-HEPTOSE-1,7-BISPHOSPHATE 7-PHOSPHATASE"/>
    <property type="match status" value="1"/>
</dbReference>
<keyword evidence="3 11" id="KW-0479">Metal-binding</keyword>
<accession>A0A831SRG7</accession>
<keyword evidence="2 7" id="KW-0963">Cytoplasm</keyword>
<dbReference type="GO" id="GO:0005975">
    <property type="term" value="P:carbohydrate metabolic process"/>
    <property type="evidence" value="ECO:0007669"/>
    <property type="project" value="InterPro"/>
</dbReference>
<dbReference type="Proteomes" id="UP000886335">
    <property type="component" value="Unassembled WGS sequence"/>
</dbReference>
<evidence type="ECO:0000256" key="5">
    <source>
        <dbReference type="ARBA" id="ARBA00023277"/>
    </source>
</evidence>
<dbReference type="EMBL" id="DSBW01000168">
    <property type="protein sequence ID" value="HED31546.1"/>
    <property type="molecule type" value="Genomic_DNA"/>
</dbReference>
<feature type="binding site" evidence="9">
    <location>
        <begin position="54"/>
        <end position="57"/>
    </location>
    <ligand>
        <name>substrate</name>
    </ligand>
</feature>
<dbReference type="NCBIfam" id="TIGR01662">
    <property type="entry name" value="HAD-SF-IIIA"/>
    <property type="match status" value="1"/>
</dbReference>
<dbReference type="InterPro" id="IPR023214">
    <property type="entry name" value="HAD_sf"/>
</dbReference>
<comment type="similarity">
    <text evidence="7">Belongs to the gmhB family.</text>
</comment>
<organism evidence="12">
    <name type="scientific">Prosthecochloris aestuarii</name>
    <dbReference type="NCBI Taxonomy" id="1102"/>
    <lineage>
        <taxon>Bacteria</taxon>
        <taxon>Pseudomonadati</taxon>
        <taxon>Chlorobiota</taxon>
        <taxon>Chlorobiia</taxon>
        <taxon>Chlorobiales</taxon>
        <taxon>Chlorobiaceae</taxon>
        <taxon>Prosthecochloris</taxon>
    </lineage>
</organism>
<evidence type="ECO:0000256" key="2">
    <source>
        <dbReference type="ARBA" id="ARBA00022490"/>
    </source>
</evidence>
<dbReference type="AlphaFoldDB" id="A0A831SRG7"/>
<feature type="site" description="Stabilizes the phosphoryl group" evidence="10">
    <location>
        <position position="54"/>
    </location>
</feature>
<dbReference type="Gene3D" id="3.40.50.1000">
    <property type="entry name" value="HAD superfamily/HAD-like"/>
    <property type="match status" value="1"/>
</dbReference>
<evidence type="ECO:0000256" key="1">
    <source>
        <dbReference type="ARBA" id="ARBA00004496"/>
    </source>
</evidence>
<feature type="binding site" evidence="11">
    <location>
        <position position="93"/>
    </location>
    <ligand>
        <name>Zn(2+)</name>
        <dbReference type="ChEBI" id="CHEBI:29105"/>
    </ligand>
</feature>
<proteinExistence type="inferred from homology"/>
<dbReference type="PANTHER" id="PTHR42891">
    <property type="entry name" value="D-GLYCERO-BETA-D-MANNO-HEPTOSE-1,7-BISPHOSPHATE 7-PHOSPHATASE"/>
    <property type="match status" value="1"/>
</dbReference>
<comment type="cofactor">
    <cofactor evidence="11">
        <name>Zn(2+)</name>
        <dbReference type="ChEBI" id="CHEBI:29105"/>
    </cofactor>
</comment>
<evidence type="ECO:0000256" key="6">
    <source>
        <dbReference type="ARBA" id="ARBA00031828"/>
    </source>
</evidence>
<evidence type="ECO:0000256" key="7">
    <source>
        <dbReference type="PIRNR" id="PIRNR004682"/>
    </source>
</evidence>
<reference evidence="12" key="1">
    <citation type="journal article" date="2020" name="mSystems">
        <title>Genome- and Community-Level Interaction Insights into Carbon Utilization and Element Cycling Functions of Hydrothermarchaeota in Hydrothermal Sediment.</title>
        <authorList>
            <person name="Zhou Z."/>
            <person name="Liu Y."/>
            <person name="Xu W."/>
            <person name="Pan J."/>
            <person name="Luo Z.H."/>
            <person name="Li M."/>
        </authorList>
    </citation>
    <scope>NUCLEOTIDE SEQUENCE [LARGE SCALE GENOMIC DNA]</scope>
    <source>
        <strain evidence="12">SpSt-1181</strain>
    </source>
</reference>
<protein>
    <recommendedName>
        <fullName evidence="6 7">D,D-heptose 1,7-bisphosphate phosphatase</fullName>
        <ecNumber evidence="7">3.1.3.-</ecNumber>
    </recommendedName>
</protein>
<evidence type="ECO:0000256" key="9">
    <source>
        <dbReference type="PIRSR" id="PIRSR004682-2"/>
    </source>
</evidence>
<keyword evidence="5 7" id="KW-0119">Carbohydrate metabolism</keyword>
<name>A0A831SRG7_PROAE</name>
<dbReference type="EC" id="3.1.3.-" evidence="7"/>
<feature type="binding site" evidence="9">
    <location>
        <position position="143"/>
    </location>
    <ligand>
        <name>substrate</name>
    </ligand>
</feature>
<evidence type="ECO:0000256" key="11">
    <source>
        <dbReference type="PIRSR" id="PIRSR004682-4"/>
    </source>
</evidence>
<comment type="subcellular location">
    <subcellularLocation>
        <location evidence="1 7">Cytoplasm</location>
    </subcellularLocation>
</comment>
<comment type="cofactor">
    <cofactor evidence="11">
        <name>Mg(2+)</name>
        <dbReference type="ChEBI" id="CHEBI:18420"/>
    </cofactor>
</comment>
<evidence type="ECO:0000313" key="12">
    <source>
        <dbReference type="EMBL" id="HED31546.1"/>
    </source>
</evidence>
<feature type="binding site" evidence="9">
    <location>
        <begin position="11"/>
        <end position="13"/>
    </location>
    <ligand>
        <name>substrate</name>
    </ligand>
</feature>
<feature type="active site" description="Nucleophile" evidence="8">
    <location>
        <position position="11"/>
    </location>
</feature>
<evidence type="ECO:0000256" key="3">
    <source>
        <dbReference type="ARBA" id="ARBA00022723"/>
    </source>
</evidence>
<dbReference type="CDD" id="cd07503">
    <property type="entry name" value="HAD_HisB-N"/>
    <property type="match status" value="1"/>
</dbReference>
<sequence>MVKNVKVLFLDRDGTINHDIGTYVSSREQFRLIERADEAVELAKAAGFEIVIVTNQAGLAKGIMSEEQLEDVHSYMNELFQRRKVTYDHVYYCPSHPDYPHPQYDRFIDCRKPGTGMVDRAIEDYMRRGMVVDREHSFFIGDKTIDIECAVRSGLRPVLVRTGHGEEAECLKRGLRPEYVADDLYDAVTGYILSD</sequence>
<dbReference type="GO" id="GO:0046872">
    <property type="term" value="F:metal ion binding"/>
    <property type="evidence" value="ECO:0007669"/>
    <property type="project" value="UniProtKB-KW"/>
</dbReference>
<dbReference type="PIRSF" id="PIRSF004682">
    <property type="entry name" value="GmhB"/>
    <property type="match status" value="1"/>
</dbReference>
<feature type="binding site" evidence="9">
    <location>
        <begin position="19"/>
        <end position="23"/>
    </location>
    <ligand>
        <name>substrate</name>
    </ligand>
</feature>
<comment type="caution">
    <text evidence="12">The sequence shown here is derived from an EMBL/GenBank/DDBJ whole genome shotgun (WGS) entry which is preliminary data.</text>
</comment>
<keyword evidence="4 7" id="KW-0378">Hydrolase</keyword>
<dbReference type="InterPro" id="IPR006549">
    <property type="entry name" value="HAD-SF_hydro_IIIA"/>
</dbReference>
<dbReference type="NCBIfam" id="TIGR01656">
    <property type="entry name" value="Histidinol-ppas"/>
    <property type="match status" value="1"/>
</dbReference>
<feature type="binding site" evidence="9">
    <location>
        <begin position="111"/>
        <end position="112"/>
    </location>
    <ligand>
        <name>substrate</name>
    </ligand>
</feature>
<feature type="binding site" evidence="11">
    <location>
        <position position="11"/>
    </location>
    <ligand>
        <name>Mg(2+)</name>
        <dbReference type="ChEBI" id="CHEBI:18420"/>
    </ligand>
</feature>
<keyword evidence="11" id="KW-0460">Magnesium</keyword>
<dbReference type="GO" id="GO:0016791">
    <property type="term" value="F:phosphatase activity"/>
    <property type="evidence" value="ECO:0007669"/>
    <property type="project" value="InterPro"/>
</dbReference>
<evidence type="ECO:0000256" key="4">
    <source>
        <dbReference type="ARBA" id="ARBA00022801"/>
    </source>
</evidence>
<feature type="site" description="Stabilizes the phosphoryl group" evidence="10">
    <location>
        <position position="111"/>
    </location>
</feature>
<dbReference type="InterPro" id="IPR006543">
    <property type="entry name" value="Histidinol-phos"/>
</dbReference>
<dbReference type="InterPro" id="IPR036412">
    <property type="entry name" value="HAD-like_sf"/>
</dbReference>
<feature type="binding site" evidence="11">
    <location>
        <position position="143"/>
    </location>
    <ligand>
        <name>Mg(2+)</name>
        <dbReference type="ChEBI" id="CHEBI:18420"/>
    </ligand>
</feature>
<dbReference type="InterPro" id="IPR004446">
    <property type="entry name" value="Heptose_bisP_phosphatase"/>
</dbReference>
<dbReference type="GO" id="GO:0005737">
    <property type="term" value="C:cytoplasm"/>
    <property type="evidence" value="ECO:0007669"/>
    <property type="project" value="UniProtKB-SubCell"/>
</dbReference>
<feature type="binding site" evidence="11">
    <location>
        <position position="110"/>
    </location>
    <ligand>
        <name>Zn(2+)</name>
        <dbReference type="ChEBI" id="CHEBI:29105"/>
    </ligand>
</feature>
<dbReference type="SUPFAM" id="SSF56784">
    <property type="entry name" value="HAD-like"/>
    <property type="match status" value="1"/>
</dbReference>
<feature type="active site" description="Proton donor" evidence="8">
    <location>
        <position position="13"/>
    </location>
</feature>
<evidence type="ECO:0000256" key="10">
    <source>
        <dbReference type="PIRSR" id="PIRSR004682-3"/>
    </source>
</evidence>
<feature type="site" description="Stabilizes the phosphoryl group" evidence="10">
    <location>
        <position position="112"/>
    </location>
</feature>